<dbReference type="Gene3D" id="3.30.420.10">
    <property type="entry name" value="Ribonuclease H-like superfamily/Ribonuclease H"/>
    <property type="match status" value="1"/>
</dbReference>
<dbReference type="OrthoDB" id="6118231at2759"/>
<gene>
    <name evidence="1" type="ORF">B7P43_G00413</name>
</gene>
<name>A0A2J7R8J4_9NEOP</name>
<evidence type="ECO:0000313" key="1">
    <source>
        <dbReference type="EMBL" id="PNF37150.1"/>
    </source>
</evidence>
<dbReference type="EMBL" id="NEVH01006721">
    <property type="protein sequence ID" value="PNF37150.1"/>
    <property type="molecule type" value="Genomic_DNA"/>
</dbReference>
<accession>A0A2J7R8J4</accession>
<dbReference type="Proteomes" id="UP000235965">
    <property type="component" value="Unassembled WGS sequence"/>
</dbReference>
<proteinExistence type="predicted"/>
<evidence type="ECO:0000313" key="2">
    <source>
        <dbReference type="Proteomes" id="UP000235965"/>
    </source>
</evidence>
<sequence>MSDKNLEQWINVKFYVQIRKTAGEMLALLIVAYGEYTMKKSSVFEWHTQFKEGQDVQDDPRSGQAKMQRTDANVDKVQTMVRSNQILGVRLIAEELNMNMETVQQIIMEDLGMRKILELWPDKWTHNCDNAPVVLRVHKFLAKKSITKMYHQIYSLDLAPCDFWFFPNLKNALMGQICPNIPDIQHNMTMLLRGVLANNFEDCWWCNHHLTKRIVSQGEYFEGERSC</sequence>
<reference evidence="1 2" key="1">
    <citation type="submission" date="2017-12" db="EMBL/GenBank/DDBJ databases">
        <title>Hemimetabolous genomes reveal molecular basis of termite eusociality.</title>
        <authorList>
            <person name="Harrison M.C."/>
            <person name="Jongepier E."/>
            <person name="Robertson H.M."/>
            <person name="Arning N."/>
            <person name="Bitard-Feildel T."/>
            <person name="Chao H."/>
            <person name="Childers C.P."/>
            <person name="Dinh H."/>
            <person name="Doddapaneni H."/>
            <person name="Dugan S."/>
            <person name="Gowin J."/>
            <person name="Greiner C."/>
            <person name="Han Y."/>
            <person name="Hu H."/>
            <person name="Hughes D.S.T."/>
            <person name="Huylmans A.-K."/>
            <person name="Kemena C."/>
            <person name="Kremer L.P.M."/>
            <person name="Lee S.L."/>
            <person name="Lopez-Ezquerra A."/>
            <person name="Mallet L."/>
            <person name="Monroy-Kuhn J.M."/>
            <person name="Moser A."/>
            <person name="Murali S.C."/>
            <person name="Muzny D.M."/>
            <person name="Otani S."/>
            <person name="Piulachs M.-D."/>
            <person name="Poelchau M."/>
            <person name="Qu J."/>
            <person name="Schaub F."/>
            <person name="Wada-Katsumata A."/>
            <person name="Worley K.C."/>
            <person name="Xie Q."/>
            <person name="Ylla G."/>
            <person name="Poulsen M."/>
            <person name="Gibbs R.A."/>
            <person name="Schal C."/>
            <person name="Richards S."/>
            <person name="Belles X."/>
            <person name="Korb J."/>
            <person name="Bornberg-Bauer E."/>
        </authorList>
    </citation>
    <scope>NUCLEOTIDE SEQUENCE [LARGE SCALE GENOMIC DNA]</scope>
    <source>
        <tissue evidence="1">Whole body</tissue>
    </source>
</reference>
<organism evidence="1 2">
    <name type="scientific">Cryptotermes secundus</name>
    <dbReference type="NCBI Taxonomy" id="105785"/>
    <lineage>
        <taxon>Eukaryota</taxon>
        <taxon>Metazoa</taxon>
        <taxon>Ecdysozoa</taxon>
        <taxon>Arthropoda</taxon>
        <taxon>Hexapoda</taxon>
        <taxon>Insecta</taxon>
        <taxon>Pterygota</taxon>
        <taxon>Neoptera</taxon>
        <taxon>Polyneoptera</taxon>
        <taxon>Dictyoptera</taxon>
        <taxon>Blattodea</taxon>
        <taxon>Blattoidea</taxon>
        <taxon>Termitoidae</taxon>
        <taxon>Kalotermitidae</taxon>
        <taxon>Cryptotermitinae</taxon>
        <taxon>Cryptotermes</taxon>
    </lineage>
</organism>
<protein>
    <recommendedName>
        <fullName evidence="3">Mos1 transposase HTH domain-containing protein</fullName>
    </recommendedName>
</protein>
<dbReference type="InterPro" id="IPR036397">
    <property type="entry name" value="RNaseH_sf"/>
</dbReference>
<dbReference type="InterPro" id="IPR052709">
    <property type="entry name" value="Transposase-MT_Hybrid"/>
</dbReference>
<dbReference type="PANTHER" id="PTHR46060:SF3">
    <property type="entry name" value="PROTEIN GVQW3"/>
    <property type="match status" value="1"/>
</dbReference>
<keyword evidence="2" id="KW-1185">Reference proteome</keyword>
<dbReference type="STRING" id="105785.A0A2J7R8J4"/>
<dbReference type="GO" id="GO:0003676">
    <property type="term" value="F:nucleic acid binding"/>
    <property type="evidence" value="ECO:0007669"/>
    <property type="project" value="InterPro"/>
</dbReference>
<comment type="caution">
    <text evidence="1">The sequence shown here is derived from an EMBL/GenBank/DDBJ whole genome shotgun (WGS) entry which is preliminary data.</text>
</comment>
<evidence type="ECO:0008006" key="3">
    <source>
        <dbReference type="Google" id="ProtNLM"/>
    </source>
</evidence>
<dbReference type="InParanoid" id="A0A2J7R8J4"/>
<dbReference type="AlphaFoldDB" id="A0A2J7R8J4"/>
<dbReference type="PANTHER" id="PTHR46060">
    <property type="entry name" value="MARINER MOS1 TRANSPOSASE-LIKE PROTEIN"/>
    <property type="match status" value="1"/>
</dbReference>